<proteinExistence type="predicted"/>
<accession>A0A5J6I877</accession>
<dbReference type="RefSeq" id="WP_150482427.1">
    <property type="nucleotide sequence ID" value="NZ_BMTB01000014.1"/>
</dbReference>
<name>A0A5J6I877_STRC4</name>
<sequence length="412" mass="43051">MSDSSKRMANPEDMEHLAKLLDGRGNLRDKLDEAFTRASRLGVGDKLGPIKPLRSWTDDTAVDLRRRAAILRAENGDPRAAALYAGFRPEDLKAGELPPDAMLIANAAIANGDKFDAAWLQRKPGETYQDWLQRIPGDAVGKISGNENLGEVVSDYIDLTALVSTVPGAFSMAALGTWKLYKRFRHGDLMKAPGTTLAQILKGQGSKLLPAQIRLLGAQIGRSTPPVVLKILTGSDTLAQLHGGRLHAWEANLLKVGKNMGAASRVAGASRLGAFASGAGGALRTAGFWRATGIGGSVLATGIGAVDVYQEGNPVDAFKRDKAGYVAKVSGVAFNASLTAAMVAPNPVTFGAAVVTGAVYGVASIVDNWEKVKAFPGKVADAGAWAGKKIGEGAGKLVEGAKELGSALNPFD</sequence>
<dbReference type="AlphaFoldDB" id="A0A5J6I877"/>
<evidence type="ECO:0000313" key="2">
    <source>
        <dbReference type="Proteomes" id="UP000326598"/>
    </source>
</evidence>
<evidence type="ECO:0000313" key="1">
    <source>
        <dbReference type="EMBL" id="QEV27111.1"/>
    </source>
</evidence>
<dbReference type="EMBL" id="CP023694">
    <property type="protein sequence ID" value="QEV27111.1"/>
    <property type="molecule type" value="Genomic_DNA"/>
</dbReference>
<organism evidence="1 2">
    <name type="scientific">Streptomyces coeruleorubidus</name>
    <dbReference type="NCBI Taxonomy" id="116188"/>
    <lineage>
        <taxon>Bacteria</taxon>
        <taxon>Bacillati</taxon>
        <taxon>Actinomycetota</taxon>
        <taxon>Actinomycetes</taxon>
        <taxon>Kitasatosporales</taxon>
        <taxon>Streptomycetaceae</taxon>
        <taxon>Streptomyces</taxon>
    </lineage>
</organism>
<protein>
    <submittedName>
        <fullName evidence="1">Mucin-2</fullName>
    </submittedName>
</protein>
<reference evidence="1 2" key="1">
    <citation type="submission" date="2017-09" db="EMBL/GenBank/DDBJ databases">
        <authorList>
            <person name="Lee N."/>
            <person name="Cho B.-K."/>
        </authorList>
    </citation>
    <scope>NUCLEOTIDE SEQUENCE [LARGE SCALE GENOMIC DNA]</scope>
    <source>
        <strain evidence="1 2">ATCC 13740</strain>
    </source>
</reference>
<gene>
    <name evidence="1" type="ORF">CP976_25290</name>
</gene>
<dbReference type="Proteomes" id="UP000326598">
    <property type="component" value="Chromosome"/>
</dbReference>
<dbReference type="KEGG" id="scoe:CP976_25290"/>
<dbReference type="GeneID" id="91419375"/>